<dbReference type="EMBL" id="JAIVGD010000003">
    <property type="protein sequence ID" value="KAH0776385.1"/>
    <property type="molecule type" value="Genomic_DNA"/>
</dbReference>
<keyword evidence="3" id="KW-1185">Reference proteome</keyword>
<evidence type="ECO:0000313" key="2">
    <source>
        <dbReference type="EMBL" id="KAH0776385.1"/>
    </source>
</evidence>
<sequence length="155" mass="17768">MKEKSIGVGCRVLFFPDLLGLYAEGWVLYFLASEEELDGYRGFDRLERCCTLLDVVRLLRWKKKKKPGGVGHTVCVCLIAVWWWGNWGSRYCSRGITRCQGWMSGVARGWEWLLGLYEFTYSLASLLLVLGGGYWNENFLGKRLYCESGTLQGLD</sequence>
<dbReference type="Proteomes" id="UP000826656">
    <property type="component" value="Unassembled WGS sequence"/>
</dbReference>
<keyword evidence="1" id="KW-1133">Transmembrane helix</keyword>
<keyword evidence="1" id="KW-0472">Membrane</keyword>
<feature type="transmembrane region" description="Helical" evidence="1">
    <location>
        <begin position="112"/>
        <end position="135"/>
    </location>
</feature>
<accession>A0ABQ7W8R1</accession>
<organism evidence="2 3">
    <name type="scientific">Solanum tuberosum</name>
    <name type="common">Potato</name>
    <dbReference type="NCBI Taxonomy" id="4113"/>
    <lineage>
        <taxon>Eukaryota</taxon>
        <taxon>Viridiplantae</taxon>
        <taxon>Streptophyta</taxon>
        <taxon>Embryophyta</taxon>
        <taxon>Tracheophyta</taxon>
        <taxon>Spermatophyta</taxon>
        <taxon>Magnoliopsida</taxon>
        <taxon>eudicotyledons</taxon>
        <taxon>Gunneridae</taxon>
        <taxon>Pentapetalae</taxon>
        <taxon>asterids</taxon>
        <taxon>lamiids</taxon>
        <taxon>Solanales</taxon>
        <taxon>Solanaceae</taxon>
        <taxon>Solanoideae</taxon>
        <taxon>Solaneae</taxon>
        <taxon>Solanum</taxon>
    </lineage>
</organism>
<evidence type="ECO:0000256" key="1">
    <source>
        <dbReference type="SAM" id="Phobius"/>
    </source>
</evidence>
<proteinExistence type="predicted"/>
<protein>
    <submittedName>
        <fullName evidence="2">Uncharacterized protein</fullName>
    </submittedName>
</protein>
<feature type="transmembrane region" description="Helical" evidence="1">
    <location>
        <begin position="67"/>
        <end position="85"/>
    </location>
</feature>
<evidence type="ECO:0000313" key="3">
    <source>
        <dbReference type="Proteomes" id="UP000826656"/>
    </source>
</evidence>
<gene>
    <name evidence="2" type="ORF">KY290_007796</name>
</gene>
<reference evidence="2 3" key="1">
    <citation type="journal article" date="2021" name="bioRxiv">
        <title>Chromosome-scale and haplotype-resolved genome assembly of a tetraploid potato cultivar.</title>
        <authorList>
            <person name="Sun H."/>
            <person name="Jiao W.-B."/>
            <person name="Krause K."/>
            <person name="Campoy J.A."/>
            <person name="Goel M."/>
            <person name="Folz-Donahue K."/>
            <person name="Kukat C."/>
            <person name="Huettel B."/>
            <person name="Schneeberger K."/>
        </authorList>
    </citation>
    <scope>NUCLEOTIDE SEQUENCE [LARGE SCALE GENOMIC DNA]</scope>
    <source>
        <strain evidence="2">SolTubOtavaFocal</strain>
        <tissue evidence="2">Leaves</tissue>
    </source>
</reference>
<name>A0ABQ7W8R1_SOLTU</name>
<comment type="caution">
    <text evidence="2">The sequence shown here is derived from an EMBL/GenBank/DDBJ whole genome shotgun (WGS) entry which is preliminary data.</text>
</comment>
<keyword evidence="1" id="KW-0812">Transmembrane</keyword>